<reference evidence="1 2" key="1">
    <citation type="journal article" date="2019" name="Sci. Rep.">
        <title>Orb-weaving spider Araneus ventricosus genome elucidates the spidroin gene catalogue.</title>
        <authorList>
            <person name="Kono N."/>
            <person name="Nakamura H."/>
            <person name="Ohtoshi R."/>
            <person name="Moran D.A.P."/>
            <person name="Shinohara A."/>
            <person name="Yoshida Y."/>
            <person name="Fujiwara M."/>
            <person name="Mori M."/>
            <person name="Tomita M."/>
            <person name="Arakawa K."/>
        </authorList>
    </citation>
    <scope>NUCLEOTIDE SEQUENCE [LARGE SCALE GENOMIC DNA]</scope>
</reference>
<dbReference type="AlphaFoldDB" id="A0A4Y2EU27"/>
<sequence length="79" mass="8956">MPETMYLTLEQAVQRLFEDDSDDDKKSVINVVVFSPENAEASDEEERNVNISNYVSDDLPCATAVEIVVRSKKKFEPSE</sequence>
<feature type="non-terminal residue" evidence="1">
    <location>
        <position position="79"/>
    </location>
</feature>
<dbReference type="OrthoDB" id="6470495at2759"/>
<name>A0A4Y2EU27_ARAVE</name>
<accession>A0A4Y2EU27</accession>
<dbReference type="Proteomes" id="UP000499080">
    <property type="component" value="Unassembled WGS sequence"/>
</dbReference>
<organism evidence="1 2">
    <name type="scientific">Araneus ventricosus</name>
    <name type="common">Orbweaver spider</name>
    <name type="synonym">Epeira ventricosa</name>
    <dbReference type="NCBI Taxonomy" id="182803"/>
    <lineage>
        <taxon>Eukaryota</taxon>
        <taxon>Metazoa</taxon>
        <taxon>Ecdysozoa</taxon>
        <taxon>Arthropoda</taxon>
        <taxon>Chelicerata</taxon>
        <taxon>Arachnida</taxon>
        <taxon>Araneae</taxon>
        <taxon>Araneomorphae</taxon>
        <taxon>Entelegynae</taxon>
        <taxon>Araneoidea</taxon>
        <taxon>Araneidae</taxon>
        <taxon>Araneus</taxon>
    </lineage>
</organism>
<evidence type="ECO:0000313" key="2">
    <source>
        <dbReference type="Proteomes" id="UP000499080"/>
    </source>
</evidence>
<proteinExistence type="predicted"/>
<dbReference type="EMBL" id="BGPR01000717">
    <property type="protein sequence ID" value="GBM32762.1"/>
    <property type="molecule type" value="Genomic_DNA"/>
</dbReference>
<evidence type="ECO:0000313" key="1">
    <source>
        <dbReference type="EMBL" id="GBM32762.1"/>
    </source>
</evidence>
<keyword evidence="2" id="KW-1185">Reference proteome</keyword>
<protein>
    <submittedName>
        <fullName evidence="1">Uncharacterized protein</fullName>
    </submittedName>
</protein>
<comment type="caution">
    <text evidence="1">The sequence shown here is derived from an EMBL/GenBank/DDBJ whole genome shotgun (WGS) entry which is preliminary data.</text>
</comment>
<gene>
    <name evidence="1" type="ORF">AVEN_83731_1</name>
</gene>